<sequence length="1356" mass="154434">MQRPPPNPAPRSGGARNVVAGASADELSVLVLTIQDAYAELSRDKAIADNALSTINQQYREAMDEISSLSGSIQHLENENEEVRSMMETQSVQFEQSVSEIASIEKLKSDQESALAQLSAELSRYKQEVTEVNEEKNAMEEEMRNMSDELKLARREAERARLEATMSTQGLAKQSSEIQSKLESELDDLRQRFDMERGVVDQQKSQIDDLEYKLETQKEDTEAAAGSYEAAISELQNMIKKLRSESSNGMEDLKAENIELREINQEFLDERETIVDRANRAEIDARHYSKELNELKMDVDAIRDEYENKISDLESEMEAVRSEYEGQLDGMTKEGGEHRDRVADLERQLGEAKKNIEILEAEEADLQDEVEMMKKNMAAVRDDFSSRMNTSRDQTDAMKEGYEDELEKLQNDLDAKHKEAREAMYQCDLNKDKVSKLEEELKEKESILQANDKEQKTTRDMYEDRLQRVRNELKTSDEDHKKEIGGLLQENDEMKKSVEELESNKRTSDYRIRRLEEDLEAEKDLGGEARKEMEESKEDYEKVVQNLMTKIKETEEEADARVDEILNERDDARVECHKVSMEKRQLEGRVELLTADKEKAEDKVEKLQEEVESTIRSYESKLDGITLKYLDKIDELKNEKDDIEDQCQALQHEESRLTAELKACQNELSGNKFAYERRIENLQKQLEATTNDLDRKIDELESELNDINNDHDDLLKEKSMLAVKVHNLEVDNEEANDTLGKLTEQMTVEREEHEDKIDEINKRYTGLIDRMTAEKADMSDALNQLENELADKEAAIDQLEQEAEKEQRDLENKIVHLKGQNEEMSRNIVDLADAKREAMEKIRGLEEEVSDADGAIDDAKAAIETLLEEKKAADARIQDLMKEREHIDSAMDQLRKQTAVNKKDLESKLFDVREENEELNHNIILLKMEKKEAEEKISNLQDDVSQANSAIGGAQDALKKLMKEKDEANKQIDNLEEDLEHAQATISAMTQEFTQAREQYETKIDRLMAGLTAAQEVHASRSTVGSGGSVALTRSEHTTAKSKYSSWRNKSEKTIDENTPYKKDNSSGVQSSYTQRGLSVDVENMTIASELTDNESLRYSSRRTKSTGRSRSVGRAELRSLIESDTDSKSVSSPPKSGDSGLSNIDRARSLLKGASRSRSRSRPRMQSSNASVESSHSSRGMPQDREYFNDDASRGGESIYNDAARRSSSKGFGGQFDGDLNTRGERHGFGTFVADNGNEYEGEWKNDKREGHGKAKYNTGIKCKRHGHGTMYIENGDIYEGGWSNGFKDGVGKYIWRDGEVDVSRYSSDYRVGEGARWSDDGQRAFRLIRGEVQEEISLREAERIADSLGLPVPT</sequence>
<evidence type="ECO:0000313" key="5">
    <source>
        <dbReference type="Proteomes" id="UP001224775"/>
    </source>
</evidence>
<evidence type="ECO:0000256" key="1">
    <source>
        <dbReference type="ARBA" id="ARBA00022737"/>
    </source>
</evidence>
<comment type="caution">
    <text evidence="4">The sequence shown here is derived from an EMBL/GenBank/DDBJ whole genome shotgun (WGS) entry which is preliminary data.</text>
</comment>
<dbReference type="InterPro" id="IPR003409">
    <property type="entry name" value="MORN"/>
</dbReference>
<keyword evidence="5" id="KW-1185">Reference proteome</keyword>
<protein>
    <submittedName>
        <fullName evidence="4">Uncharacterized protein</fullName>
    </submittedName>
</protein>
<dbReference type="Proteomes" id="UP001224775">
    <property type="component" value="Unassembled WGS sequence"/>
</dbReference>
<dbReference type="Gene3D" id="1.10.287.1490">
    <property type="match status" value="2"/>
</dbReference>
<evidence type="ECO:0000313" key="4">
    <source>
        <dbReference type="EMBL" id="KAK1741353.1"/>
    </source>
</evidence>
<dbReference type="Gene3D" id="6.10.140.920">
    <property type="match status" value="1"/>
</dbReference>
<dbReference type="PANTHER" id="PTHR18870:SF9">
    <property type="entry name" value="PROTEIN TAG-278-RELATED"/>
    <property type="match status" value="1"/>
</dbReference>
<feature type="compositionally biased region" description="Basic and acidic residues" evidence="3">
    <location>
        <begin position="1114"/>
        <end position="1128"/>
    </location>
</feature>
<feature type="compositionally biased region" description="Basic and acidic residues" evidence="3">
    <location>
        <begin position="492"/>
        <end position="540"/>
    </location>
</feature>
<keyword evidence="1" id="KW-0677">Repeat</keyword>
<evidence type="ECO:0000256" key="3">
    <source>
        <dbReference type="SAM" id="MobiDB-lite"/>
    </source>
</evidence>
<feature type="region of interest" description="Disordered" evidence="3">
    <location>
        <begin position="470"/>
        <end position="540"/>
    </location>
</feature>
<evidence type="ECO:0000256" key="2">
    <source>
        <dbReference type="ARBA" id="ARBA00023054"/>
    </source>
</evidence>
<gene>
    <name evidence="4" type="ORF">QTG54_007831</name>
</gene>
<feature type="region of interest" description="Disordered" evidence="3">
    <location>
        <begin position="1019"/>
        <end position="1077"/>
    </location>
</feature>
<proteinExistence type="predicted"/>
<feature type="region of interest" description="Disordered" evidence="3">
    <location>
        <begin position="1098"/>
        <end position="1220"/>
    </location>
</feature>
<feature type="compositionally biased region" description="Polar residues" evidence="3">
    <location>
        <begin position="1129"/>
        <end position="1143"/>
    </location>
</feature>
<feature type="compositionally biased region" description="Polar residues" evidence="3">
    <location>
        <begin position="165"/>
        <end position="179"/>
    </location>
</feature>
<dbReference type="EMBL" id="JATAAI010000013">
    <property type="protein sequence ID" value="KAK1741353.1"/>
    <property type="molecule type" value="Genomic_DNA"/>
</dbReference>
<name>A0AAD8Y829_9STRA</name>
<dbReference type="Pfam" id="PF02493">
    <property type="entry name" value="MORN"/>
    <property type="match status" value="4"/>
</dbReference>
<feature type="compositionally biased region" description="Basic and acidic residues" evidence="3">
    <location>
        <begin position="1049"/>
        <end position="1065"/>
    </location>
</feature>
<feature type="compositionally biased region" description="Basic and acidic residues" evidence="3">
    <location>
        <begin position="1183"/>
        <end position="1195"/>
    </location>
</feature>
<feature type="compositionally biased region" description="Polar residues" evidence="3">
    <location>
        <begin position="1066"/>
        <end position="1077"/>
    </location>
</feature>
<feature type="compositionally biased region" description="Basic and acidic residues" evidence="3">
    <location>
        <begin position="470"/>
        <end position="484"/>
    </location>
</feature>
<dbReference type="SUPFAM" id="SSF82185">
    <property type="entry name" value="Histone H3 K4-specific methyltransferase SET7/9 N-terminal domain"/>
    <property type="match status" value="1"/>
</dbReference>
<dbReference type="SMART" id="SM00698">
    <property type="entry name" value="MORN"/>
    <property type="match status" value="2"/>
</dbReference>
<dbReference type="PANTHER" id="PTHR18870">
    <property type="entry name" value="PROTEIN TAG-278-RELATED"/>
    <property type="match status" value="1"/>
</dbReference>
<feature type="region of interest" description="Disordered" evidence="3">
    <location>
        <begin position="126"/>
        <end position="147"/>
    </location>
</feature>
<reference evidence="4" key="1">
    <citation type="submission" date="2023-06" db="EMBL/GenBank/DDBJ databases">
        <title>Survivors Of The Sea: Transcriptome response of Skeletonema marinoi to long-term dormancy.</title>
        <authorList>
            <person name="Pinder M.I.M."/>
            <person name="Kourtchenko O."/>
            <person name="Robertson E.K."/>
            <person name="Larsson T."/>
            <person name="Maumus F."/>
            <person name="Osuna-Cruz C.M."/>
            <person name="Vancaester E."/>
            <person name="Stenow R."/>
            <person name="Vandepoele K."/>
            <person name="Ploug H."/>
            <person name="Bruchert V."/>
            <person name="Godhe A."/>
            <person name="Topel M."/>
        </authorList>
    </citation>
    <scope>NUCLEOTIDE SEQUENCE</scope>
    <source>
        <strain evidence="4">R05AC</strain>
    </source>
</reference>
<feature type="compositionally biased region" description="Low complexity" evidence="3">
    <location>
        <begin position="1165"/>
        <end position="1179"/>
    </location>
</feature>
<organism evidence="4 5">
    <name type="scientific">Skeletonema marinoi</name>
    <dbReference type="NCBI Taxonomy" id="267567"/>
    <lineage>
        <taxon>Eukaryota</taxon>
        <taxon>Sar</taxon>
        <taxon>Stramenopiles</taxon>
        <taxon>Ochrophyta</taxon>
        <taxon>Bacillariophyta</taxon>
        <taxon>Coscinodiscophyceae</taxon>
        <taxon>Thalassiosirophycidae</taxon>
        <taxon>Thalassiosirales</taxon>
        <taxon>Skeletonemataceae</taxon>
        <taxon>Skeletonema</taxon>
        <taxon>Skeletonema marinoi-dohrnii complex</taxon>
    </lineage>
</organism>
<keyword evidence="2" id="KW-0175">Coiled coil</keyword>
<feature type="region of interest" description="Disordered" evidence="3">
    <location>
        <begin position="159"/>
        <end position="179"/>
    </location>
</feature>
<dbReference type="Gene3D" id="2.20.110.10">
    <property type="entry name" value="Histone H3 K4-specific methyltransferase SET7/9 N-terminal domain"/>
    <property type="match status" value="2"/>
</dbReference>
<accession>A0AAD8Y829</accession>